<gene>
    <name evidence="3" type="ORF">HNE05_09150</name>
</gene>
<comment type="similarity">
    <text evidence="1">Belongs to the bacterial solute-binding protein 3 family.</text>
</comment>
<proteinExistence type="inferred from homology"/>
<dbReference type="Proteomes" id="UP000501379">
    <property type="component" value="Chromosome"/>
</dbReference>
<keyword evidence="2" id="KW-0732">Signal</keyword>
<dbReference type="PANTHER" id="PTHR35936:SF35">
    <property type="entry name" value="L-CYSTINE-BINDING PROTEIN TCYJ"/>
    <property type="match status" value="1"/>
</dbReference>
<dbReference type="EMBL" id="CP053697">
    <property type="protein sequence ID" value="QKE63518.1"/>
    <property type="molecule type" value="Genomic_DNA"/>
</dbReference>
<keyword evidence="4" id="KW-1185">Reference proteome</keyword>
<dbReference type="PANTHER" id="PTHR35936">
    <property type="entry name" value="MEMBRANE-BOUND LYTIC MUREIN TRANSGLYCOSYLASE F"/>
    <property type="match status" value="1"/>
</dbReference>
<evidence type="ECO:0000313" key="4">
    <source>
        <dbReference type="Proteomes" id="UP000501379"/>
    </source>
</evidence>
<dbReference type="SUPFAM" id="SSF53850">
    <property type="entry name" value="Periplasmic binding protein-like II"/>
    <property type="match status" value="1"/>
</dbReference>
<dbReference type="AlphaFoldDB" id="A0A6M8FRW0"/>
<dbReference type="KEGG" id="pcam:HNE05_09150"/>
<feature type="chain" id="PRO_5027022174" description="Transporter substrate-binding domain-containing protein" evidence="2">
    <location>
        <begin position="20"/>
        <end position="244"/>
    </location>
</feature>
<accession>A0A6M8FRW0</accession>
<feature type="signal peptide" evidence="2">
    <location>
        <begin position="1"/>
        <end position="19"/>
    </location>
</feature>
<sequence>MRHGWLTGLLCLVCSSLQAAEQLVLFTYQQKPPYVVDAEQARGLYYDLAELLNARLPQYRFVVRVVPRRRLDHGLAAGKLPGLVLGVAPEWFADAPRHLWSEVFIDDANLLLSRSSGTASRLPLDGLEGLRLGLLGGSHYPELDALLSAGRVQRKDAAYEEDNLQRLLRGWVDAIVIGQRTLDFRLQQEPQLAARLHVDNPPLRHFQRRVLVPVQHAAVLPELDRILRLLPKDAEWQAHLRRYR</sequence>
<dbReference type="RefSeq" id="WP_173207153.1">
    <property type="nucleotide sequence ID" value="NZ_CP053697.2"/>
</dbReference>
<protein>
    <recommendedName>
        <fullName evidence="5">Transporter substrate-binding domain-containing protein</fullName>
    </recommendedName>
</protein>
<evidence type="ECO:0000256" key="2">
    <source>
        <dbReference type="SAM" id="SignalP"/>
    </source>
</evidence>
<organism evidence="3 4">
    <name type="scientific">Aquipseudomonas campi</name>
    <dbReference type="NCBI Taxonomy" id="2731681"/>
    <lineage>
        <taxon>Bacteria</taxon>
        <taxon>Pseudomonadati</taxon>
        <taxon>Pseudomonadota</taxon>
        <taxon>Gammaproteobacteria</taxon>
        <taxon>Pseudomonadales</taxon>
        <taxon>Pseudomonadaceae</taxon>
        <taxon>Aquipseudomonas</taxon>
    </lineage>
</organism>
<dbReference type="Gene3D" id="3.40.190.10">
    <property type="entry name" value="Periplasmic binding protein-like II"/>
    <property type="match status" value="2"/>
</dbReference>
<evidence type="ECO:0000256" key="1">
    <source>
        <dbReference type="ARBA" id="ARBA00010333"/>
    </source>
</evidence>
<evidence type="ECO:0000313" key="3">
    <source>
        <dbReference type="EMBL" id="QKE63518.1"/>
    </source>
</evidence>
<evidence type="ECO:0008006" key="5">
    <source>
        <dbReference type="Google" id="ProtNLM"/>
    </source>
</evidence>
<name>A0A6M8FRW0_9GAMM</name>
<reference evidence="3" key="1">
    <citation type="submission" date="2020-07" db="EMBL/GenBank/DDBJ databases">
        <title>Nitrate ammonifying Pseudomonas campi sp. nov. isolated from German agricultural grassland.</title>
        <authorList>
            <person name="Timsy T."/>
            <person name="Ulrich A."/>
            <person name="Spanner T."/>
            <person name="Foesel B."/>
            <person name="Kolb S."/>
            <person name="Horn M.A."/>
            <person name="Behrendt U."/>
        </authorList>
    </citation>
    <scope>NUCLEOTIDE SEQUENCE</scope>
    <source>
        <strain evidence="3">S1-A32-2</strain>
    </source>
</reference>